<name>A0A7R8ZZ24_9CRUS</name>
<protein>
    <submittedName>
        <fullName evidence="2">Uncharacterized protein</fullName>
    </submittedName>
</protein>
<dbReference type="Proteomes" id="UP000677054">
    <property type="component" value="Unassembled WGS sequence"/>
</dbReference>
<evidence type="ECO:0000256" key="1">
    <source>
        <dbReference type="SAM" id="MobiDB-lite"/>
    </source>
</evidence>
<feature type="region of interest" description="Disordered" evidence="1">
    <location>
        <begin position="46"/>
        <end position="93"/>
    </location>
</feature>
<dbReference type="EMBL" id="LR899681">
    <property type="protein sequence ID" value="CAD7241695.1"/>
    <property type="molecule type" value="Genomic_DNA"/>
</dbReference>
<reference evidence="2" key="1">
    <citation type="submission" date="2020-11" db="EMBL/GenBank/DDBJ databases">
        <authorList>
            <person name="Tran Van P."/>
        </authorList>
    </citation>
    <scope>NUCLEOTIDE SEQUENCE</scope>
</reference>
<proteinExistence type="predicted"/>
<gene>
    <name evidence="2" type="ORF">DSTB1V02_LOCUS1676</name>
</gene>
<dbReference type="AlphaFoldDB" id="A0A7R8ZZ24"/>
<evidence type="ECO:0000313" key="3">
    <source>
        <dbReference type="Proteomes" id="UP000677054"/>
    </source>
</evidence>
<organism evidence="2">
    <name type="scientific">Darwinula stevensoni</name>
    <dbReference type="NCBI Taxonomy" id="69355"/>
    <lineage>
        <taxon>Eukaryota</taxon>
        <taxon>Metazoa</taxon>
        <taxon>Ecdysozoa</taxon>
        <taxon>Arthropoda</taxon>
        <taxon>Crustacea</taxon>
        <taxon>Oligostraca</taxon>
        <taxon>Ostracoda</taxon>
        <taxon>Podocopa</taxon>
        <taxon>Podocopida</taxon>
        <taxon>Darwinulocopina</taxon>
        <taxon>Darwinuloidea</taxon>
        <taxon>Darwinulidae</taxon>
        <taxon>Darwinula</taxon>
    </lineage>
</organism>
<dbReference type="EMBL" id="CAJPEV010000164">
    <property type="protein sequence ID" value="CAG0881673.1"/>
    <property type="molecule type" value="Genomic_DNA"/>
</dbReference>
<sequence length="137" mass="15174">MGPARLGTFMRGVLAPYFRHTADGVAHVIPTLRCHIPESTWIACRGGKRSPLPPSKPHPTLSGSEPASTARPTSTVPTLSVRASNSRFPKDPKSARLIEKEENAWMHSMDEFFCENHQKEEPDRGVYHDGIRLATDS</sequence>
<keyword evidence="3" id="KW-1185">Reference proteome</keyword>
<accession>A0A7R8ZZ24</accession>
<feature type="compositionally biased region" description="Polar residues" evidence="1">
    <location>
        <begin position="61"/>
        <end position="87"/>
    </location>
</feature>
<evidence type="ECO:0000313" key="2">
    <source>
        <dbReference type="EMBL" id="CAD7241695.1"/>
    </source>
</evidence>